<dbReference type="NCBIfam" id="NF004616">
    <property type="entry name" value="PRK05950.1"/>
    <property type="match status" value="1"/>
</dbReference>
<evidence type="ECO:0000256" key="7">
    <source>
        <dbReference type="ARBA" id="ARBA00022532"/>
    </source>
</evidence>
<comment type="similarity">
    <text evidence="4">Belongs to the succinate dehydrogenase/fumarate reductase iron-sulfur protein family.</text>
</comment>
<dbReference type="PROSITE" id="PS51379">
    <property type="entry name" value="4FE4S_FER_2"/>
    <property type="match status" value="1"/>
</dbReference>
<evidence type="ECO:0000259" key="15">
    <source>
        <dbReference type="PROSITE" id="PS51085"/>
    </source>
</evidence>
<dbReference type="InterPro" id="IPR001041">
    <property type="entry name" value="2Fe-2S_ferredoxin-type"/>
</dbReference>
<dbReference type="Pfam" id="PF13085">
    <property type="entry name" value="Fer2_3"/>
    <property type="match status" value="1"/>
</dbReference>
<dbReference type="CDD" id="cd00207">
    <property type="entry name" value="fer2"/>
    <property type="match status" value="1"/>
</dbReference>
<evidence type="ECO:0000256" key="11">
    <source>
        <dbReference type="ARBA" id="ARBA00023004"/>
    </source>
</evidence>
<evidence type="ECO:0000256" key="2">
    <source>
        <dbReference type="ARBA" id="ARBA00001966"/>
    </source>
</evidence>
<dbReference type="AlphaFoldDB" id="A0A0F9U8W3"/>
<dbReference type="PROSITE" id="PS51085">
    <property type="entry name" value="2FE2S_FER_2"/>
    <property type="match status" value="1"/>
</dbReference>
<comment type="cofactor">
    <cofactor evidence="2">
        <name>[4Fe-4S] cluster</name>
        <dbReference type="ChEBI" id="CHEBI:49883"/>
    </cofactor>
</comment>
<dbReference type="GO" id="GO:0006099">
    <property type="term" value="P:tricarboxylic acid cycle"/>
    <property type="evidence" value="ECO:0007669"/>
    <property type="project" value="UniProtKB-KW"/>
</dbReference>
<dbReference type="PANTHER" id="PTHR11921">
    <property type="entry name" value="SUCCINATE DEHYDROGENASE IRON-SULFUR PROTEIN"/>
    <property type="match status" value="1"/>
</dbReference>
<accession>A0A0F9U8W3</accession>
<dbReference type="InterPro" id="IPR012675">
    <property type="entry name" value="Beta-grasp_dom_sf"/>
</dbReference>
<dbReference type="GO" id="GO:0022904">
    <property type="term" value="P:respiratory electron transport chain"/>
    <property type="evidence" value="ECO:0007669"/>
    <property type="project" value="TreeGrafter"/>
</dbReference>
<dbReference type="SUPFAM" id="SSF46548">
    <property type="entry name" value="alpha-helical ferredoxin"/>
    <property type="match status" value="1"/>
</dbReference>
<keyword evidence="7" id="KW-0816">Tricarboxylic acid cycle</keyword>
<dbReference type="EC" id="1.3.5.1" evidence="5"/>
<evidence type="ECO:0000259" key="16">
    <source>
        <dbReference type="PROSITE" id="PS51379"/>
    </source>
</evidence>
<feature type="domain" description="4Fe-4S ferredoxin-type" evidence="16">
    <location>
        <begin position="136"/>
        <end position="163"/>
    </location>
</feature>
<dbReference type="PROSITE" id="PS00198">
    <property type="entry name" value="4FE4S_FER_1"/>
    <property type="match status" value="1"/>
</dbReference>
<keyword evidence="10" id="KW-0560">Oxidoreductase</keyword>
<evidence type="ECO:0000256" key="12">
    <source>
        <dbReference type="ARBA" id="ARBA00023014"/>
    </source>
</evidence>
<reference evidence="17" key="1">
    <citation type="journal article" date="2015" name="Nature">
        <title>Complex archaea that bridge the gap between prokaryotes and eukaryotes.</title>
        <authorList>
            <person name="Spang A."/>
            <person name="Saw J.H."/>
            <person name="Jorgensen S.L."/>
            <person name="Zaremba-Niedzwiedzka K."/>
            <person name="Martijn J."/>
            <person name="Lind A.E."/>
            <person name="van Eijk R."/>
            <person name="Schleper C."/>
            <person name="Guy L."/>
            <person name="Ettema T.J."/>
        </authorList>
    </citation>
    <scope>NUCLEOTIDE SEQUENCE</scope>
</reference>
<evidence type="ECO:0000256" key="4">
    <source>
        <dbReference type="ARBA" id="ARBA00009433"/>
    </source>
</evidence>
<feature type="domain" description="2Fe-2S ferredoxin-type" evidence="15">
    <location>
        <begin position="3"/>
        <end position="94"/>
    </location>
</feature>
<evidence type="ECO:0000256" key="6">
    <source>
        <dbReference type="ARBA" id="ARBA00022485"/>
    </source>
</evidence>
<dbReference type="InterPro" id="IPR050573">
    <property type="entry name" value="SDH/FRD_Iron-Sulfur"/>
</dbReference>
<evidence type="ECO:0000313" key="17">
    <source>
        <dbReference type="EMBL" id="KKN57696.1"/>
    </source>
</evidence>
<evidence type="ECO:0000256" key="5">
    <source>
        <dbReference type="ARBA" id="ARBA00012792"/>
    </source>
</evidence>
<protein>
    <recommendedName>
        <fullName evidence="5">succinate dehydrogenase</fullName>
        <ecNumber evidence="5">1.3.5.1</ecNumber>
    </recommendedName>
</protein>
<dbReference type="GO" id="GO:0046872">
    <property type="term" value="F:metal ion binding"/>
    <property type="evidence" value="ECO:0007669"/>
    <property type="project" value="UniProtKB-KW"/>
</dbReference>
<dbReference type="InterPro" id="IPR036010">
    <property type="entry name" value="2Fe-2S_ferredoxin-like_sf"/>
</dbReference>
<keyword evidence="11" id="KW-0408">Iron</keyword>
<evidence type="ECO:0000256" key="9">
    <source>
        <dbReference type="ARBA" id="ARBA00022723"/>
    </source>
</evidence>
<dbReference type="InterPro" id="IPR025192">
    <property type="entry name" value="Succ_DH/fum_Rdtase_N"/>
</dbReference>
<evidence type="ECO:0000256" key="3">
    <source>
        <dbReference type="ARBA" id="ARBA00005163"/>
    </source>
</evidence>
<dbReference type="GO" id="GO:0009055">
    <property type="term" value="F:electron transfer activity"/>
    <property type="evidence" value="ECO:0007669"/>
    <property type="project" value="InterPro"/>
</dbReference>
<dbReference type="GO" id="GO:0051538">
    <property type="term" value="F:3 iron, 4 sulfur cluster binding"/>
    <property type="evidence" value="ECO:0007669"/>
    <property type="project" value="UniProtKB-KW"/>
</dbReference>
<keyword evidence="8" id="KW-0001">2Fe-2S</keyword>
<dbReference type="NCBIfam" id="TIGR00384">
    <property type="entry name" value="dhsB"/>
    <property type="match status" value="1"/>
</dbReference>
<proteinExistence type="inferred from homology"/>
<comment type="cofactor">
    <cofactor evidence="14">
        <name>[2Fe-2S] cluster</name>
        <dbReference type="ChEBI" id="CHEBI:190135"/>
    </cofactor>
</comment>
<dbReference type="Gene3D" id="3.10.20.30">
    <property type="match status" value="1"/>
</dbReference>
<comment type="pathway">
    <text evidence="3">Carbohydrate metabolism; tricarboxylic acid cycle.</text>
</comment>
<evidence type="ECO:0000256" key="14">
    <source>
        <dbReference type="ARBA" id="ARBA00034078"/>
    </source>
</evidence>
<evidence type="ECO:0000256" key="13">
    <source>
        <dbReference type="ARBA" id="ARBA00023291"/>
    </source>
</evidence>
<evidence type="ECO:0000256" key="8">
    <source>
        <dbReference type="ARBA" id="ARBA00022714"/>
    </source>
</evidence>
<dbReference type="InterPro" id="IPR017900">
    <property type="entry name" value="4Fe4S_Fe_S_CS"/>
</dbReference>
<dbReference type="EMBL" id="LAZR01000793">
    <property type="protein sequence ID" value="KKN57696.1"/>
    <property type="molecule type" value="Genomic_DNA"/>
</dbReference>
<dbReference type="InterPro" id="IPR004489">
    <property type="entry name" value="Succ_DH/fum_Rdtase_Fe-S"/>
</dbReference>
<comment type="caution">
    <text evidence="17">The sequence shown here is derived from an EMBL/GenBank/DDBJ whole genome shotgun (WGS) entry which is preliminary data.</text>
</comment>
<dbReference type="InterPro" id="IPR006058">
    <property type="entry name" value="2Fe2S_fd_BS"/>
</dbReference>
<dbReference type="PANTHER" id="PTHR11921:SF29">
    <property type="entry name" value="SUCCINATE DEHYDROGENASE [UBIQUINONE] IRON-SULFUR SUBUNIT, MITOCHONDRIAL"/>
    <property type="match status" value="1"/>
</dbReference>
<dbReference type="GO" id="GO:0051537">
    <property type="term" value="F:2 iron, 2 sulfur cluster binding"/>
    <property type="evidence" value="ECO:0007669"/>
    <property type="project" value="UniProtKB-KW"/>
</dbReference>
<dbReference type="FunFam" id="1.10.1060.10:FF:000003">
    <property type="entry name" value="Succinate dehydrogenase iron-sulfur subunit"/>
    <property type="match status" value="1"/>
</dbReference>
<dbReference type="InterPro" id="IPR009051">
    <property type="entry name" value="Helical_ferredxn"/>
</dbReference>
<name>A0A0F9U8W3_9ZZZZ</name>
<organism evidence="17">
    <name type="scientific">marine sediment metagenome</name>
    <dbReference type="NCBI Taxonomy" id="412755"/>
    <lineage>
        <taxon>unclassified sequences</taxon>
        <taxon>metagenomes</taxon>
        <taxon>ecological metagenomes</taxon>
    </lineage>
</organism>
<dbReference type="SUPFAM" id="SSF54292">
    <property type="entry name" value="2Fe-2S ferredoxin-like"/>
    <property type="match status" value="1"/>
</dbReference>
<evidence type="ECO:0000256" key="1">
    <source>
        <dbReference type="ARBA" id="ARBA00001927"/>
    </source>
</evidence>
<keyword evidence="13" id="KW-0003">3Fe-4S</keyword>
<dbReference type="GO" id="GO:0051539">
    <property type="term" value="F:4 iron, 4 sulfur cluster binding"/>
    <property type="evidence" value="ECO:0007669"/>
    <property type="project" value="UniProtKB-KW"/>
</dbReference>
<dbReference type="Gene3D" id="1.10.1060.10">
    <property type="entry name" value="Alpha-helical ferredoxin"/>
    <property type="match status" value="1"/>
</dbReference>
<dbReference type="GO" id="GO:0008177">
    <property type="term" value="F:succinate dehydrogenase (quinone) activity"/>
    <property type="evidence" value="ECO:0007669"/>
    <property type="project" value="UniProtKB-EC"/>
</dbReference>
<dbReference type="Pfam" id="PF13183">
    <property type="entry name" value="Fer4_8"/>
    <property type="match status" value="1"/>
</dbReference>
<keyword evidence="12" id="KW-0411">Iron-sulfur</keyword>
<dbReference type="PROSITE" id="PS00197">
    <property type="entry name" value="2FE2S_FER_1"/>
    <property type="match status" value="1"/>
</dbReference>
<gene>
    <name evidence="17" type="ORF">LCGC14_0559440</name>
</gene>
<sequence length="241" mass="28255">MEYFFKIFRYDPLEDEHPYFQDFFFETEEKKSLLEALMEIRNEQDSTLAFRYSCREAICGSCAMVFNGNFDLACRTELQALESSSIVIEPLPNLEIQKDLIVDMEPFWEALSKIKPFLYPDKKMQEEGHRIEEKEMEKIFQYINCIMCGCCYSVCPVVSRDERYLGAAALAKLYRFVKDPRDKRPFSNLSDVNTEGGVWGCDTVFKCNEVCPKEVRPADGIEALRRKLVVEKIKRIFGFRR</sequence>
<dbReference type="InterPro" id="IPR017896">
    <property type="entry name" value="4Fe4S_Fe-S-bd"/>
</dbReference>
<keyword evidence="6" id="KW-0004">4Fe-4S</keyword>
<comment type="cofactor">
    <cofactor evidence="1">
        <name>[3Fe-4S] cluster</name>
        <dbReference type="ChEBI" id="CHEBI:21137"/>
    </cofactor>
</comment>
<evidence type="ECO:0000256" key="10">
    <source>
        <dbReference type="ARBA" id="ARBA00023002"/>
    </source>
</evidence>
<keyword evidence="9" id="KW-0479">Metal-binding</keyword>